<gene>
    <name evidence="1" type="ORF">FLAT13_04771</name>
</gene>
<sequence length="167" mass="19610">MKHLAIIIAFLFFSNCYLFGQKYVLNNEKIIYSFQTNNGKVMTLCSDKTGKYIVYRFGTKENIELEFPKNKDKSSWNKFEYSYWLRGGGVENEGIDLNYVAFIIEKTKYVIYDTYFANGKKYEVGIRVINLSNNKIVKIIGNRKTQKGTLIDFRFDKSIKEGEELYD</sequence>
<dbReference type="EMBL" id="CAIJDP010000089">
    <property type="protein sequence ID" value="CAD0009147.1"/>
    <property type="molecule type" value="Genomic_DNA"/>
</dbReference>
<protein>
    <submittedName>
        <fullName evidence="1">Uncharacterized protein</fullName>
    </submittedName>
</protein>
<evidence type="ECO:0000313" key="2">
    <source>
        <dbReference type="Proteomes" id="UP000530060"/>
    </source>
</evidence>
<proteinExistence type="predicted"/>
<organism evidence="1 2">
    <name type="scientific">Flavobacterium salmonis</name>
    <dbReference type="NCBI Taxonomy" id="2654844"/>
    <lineage>
        <taxon>Bacteria</taxon>
        <taxon>Pseudomonadati</taxon>
        <taxon>Bacteroidota</taxon>
        <taxon>Flavobacteriia</taxon>
        <taxon>Flavobacteriales</taxon>
        <taxon>Flavobacteriaceae</taxon>
        <taxon>Flavobacterium</taxon>
    </lineage>
</organism>
<reference evidence="1 2" key="1">
    <citation type="submission" date="2020-06" db="EMBL/GenBank/DDBJ databases">
        <authorList>
            <person name="Criscuolo A."/>
        </authorList>
    </citation>
    <scope>NUCLEOTIDE SEQUENCE [LARGE SCALE GENOMIC DNA]</scope>
    <source>
        <strain evidence="2">CIP 111411</strain>
    </source>
</reference>
<dbReference type="Proteomes" id="UP000530060">
    <property type="component" value="Unassembled WGS sequence"/>
</dbReference>
<comment type="caution">
    <text evidence="1">The sequence shown here is derived from an EMBL/GenBank/DDBJ whole genome shotgun (WGS) entry which is preliminary data.</text>
</comment>
<accession>A0A6V6ZBF6</accession>
<dbReference type="AlphaFoldDB" id="A0A6V6ZBF6"/>
<evidence type="ECO:0000313" key="1">
    <source>
        <dbReference type="EMBL" id="CAD0009147.1"/>
    </source>
</evidence>
<keyword evidence="2" id="KW-1185">Reference proteome</keyword>
<name>A0A6V6ZBF6_9FLAO</name>
<dbReference type="RefSeq" id="WP_180910750.1">
    <property type="nucleotide sequence ID" value="NZ_CAIJDP010000089.1"/>
</dbReference>